<feature type="compositionally biased region" description="Acidic residues" evidence="1">
    <location>
        <begin position="128"/>
        <end position="137"/>
    </location>
</feature>
<comment type="caution">
    <text evidence="2">The sequence shown here is derived from an EMBL/GenBank/DDBJ whole genome shotgun (WGS) entry which is preliminary data.</text>
</comment>
<dbReference type="RefSeq" id="WP_377065543.1">
    <property type="nucleotide sequence ID" value="NZ_JBHSJJ010000008.1"/>
</dbReference>
<feature type="compositionally biased region" description="Basic and acidic residues" evidence="1">
    <location>
        <begin position="138"/>
        <end position="149"/>
    </location>
</feature>
<dbReference type="Proteomes" id="UP001595818">
    <property type="component" value="Unassembled WGS sequence"/>
</dbReference>
<evidence type="ECO:0000313" key="2">
    <source>
        <dbReference type="EMBL" id="MFC4872960.1"/>
    </source>
</evidence>
<protein>
    <recommendedName>
        <fullName evidence="4">Tetratricopeptide repeat protein</fullName>
    </recommendedName>
</protein>
<feature type="compositionally biased region" description="Basic and acidic residues" evidence="1">
    <location>
        <begin position="161"/>
        <end position="181"/>
    </location>
</feature>
<gene>
    <name evidence="2" type="ORF">ACFPFU_14780</name>
</gene>
<sequence length="298" mass="33957">MNAQKLISLINKGNQLDKEDFKASVKLHEDFPYFLIPKVLAAKYEMEKSAGQSKELLHWAAVLSPDRRRLKQLIEKPLAFLAPDHESMAEREAGADTLEKKRALTDEPGKTTDSASADGPSSEHDPSSEEENEEDEKEKEPTKPDRNAVLKRLEENLNKIKEASIKKNDELQNPQEDRDKTTPPIPSVKEDLISSIKKKKKLKLLDEKIKEQNSIIKSFHEKPIRLSAEKIHDDEYEKLPDLSEKSTVLNDNTVSESFAKLLIRQNKKTAAAEIYQKLMLKFPDKKAYFADQIAQLNA</sequence>
<dbReference type="EMBL" id="JBHSJJ010000008">
    <property type="protein sequence ID" value="MFC4872960.1"/>
    <property type="molecule type" value="Genomic_DNA"/>
</dbReference>
<evidence type="ECO:0000313" key="3">
    <source>
        <dbReference type="Proteomes" id="UP001595818"/>
    </source>
</evidence>
<name>A0ABV9T428_9BACT</name>
<evidence type="ECO:0008006" key="4">
    <source>
        <dbReference type="Google" id="ProtNLM"/>
    </source>
</evidence>
<feature type="compositionally biased region" description="Basic and acidic residues" evidence="1">
    <location>
        <begin position="85"/>
        <end position="110"/>
    </location>
</feature>
<proteinExistence type="predicted"/>
<evidence type="ECO:0000256" key="1">
    <source>
        <dbReference type="SAM" id="MobiDB-lite"/>
    </source>
</evidence>
<reference evidence="3" key="1">
    <citation type="journal article" date="2019" name="Int. J. Syst. Evol. Microbiol.">
        <title>The Global Catalogue of Microorganisms (GCM) 10K type strain sequencing project: providing services to taxonomists for standard genome sequencing and annotation.</title>
        <authorList>
            <consortium name="The Broad Institute Genomics Platform"/>
            <consortium name="The Broad Institute Genome Sequencing Center for Infectious Disease"/>
            <person name="Wu L."/>
            <person name="Ma J."/>
        </authorList>
    </citation>
    <scope>NUCLEOTIDE SEQUENCE [LARGE SCALE GENOMIC DNA]</scope>
    <source>
        <strain evidence="3">CGMCC 4.7466</strain>
    </source>
</reference>
<feature type="region of interest" description="Disordered" evidence="1">
    <location>
        <begin position="85"/>
        <end position="149"/>
    </location>
</feature>
<feature type="region of interest" description="Disordered" evidence="1">
    <location>
        <begin position="161"/>
        <end position="187"/>
    </location>
</feature>
<keyword evidence="3" id="KW-1185">Reference proteome</keyword>
<accession>A0ABV9T428</accession>
<organism evidence="2 3">
    <name type="scientific">Negadavirga shengliensis</name>
    <dbReference type="NCBI Taxonomy" id="1389218"/>
    <lineage>
        <taxon>Bacteria</taxon>
        <taxon>Pseudomonadati</taxon>
        <taxon>Bacteroidota</taxon>
        <taxon>Cytophagia</taxon>
        <taxon>Cytophagales</taxon>
        <taxon>Cyclobacteriaceae</taxon>
        <taxon>Negadavirga</taxon>
    </lineage>
</organism>